<dbReference type="PRINTS" id="PR01438">
    <property type="entry name" value="UNVRSLSTRESS"/>
</dbReference>
<evidence type="ECO:0000313" key="4">
    <source>
        <dbReference type="Proteomes" id="UP001596087"/>
    </source>
</evidence>
<dbReference type="InterPro" id="IPR014729">
    <property type="entry name" value="Rossmann-like_a/b/a_fold"/>
</dbReference>
<dbReference type="Proteomes" id="UP001596087">
    <property type="component" value="Unassembled WGS sequence"/>
</dbReference>
<dbReference type="InterPro" id="IPR006016">
    <property type="entry name" value="UspA"/>
</dbReference>
<dbReference type="Pfam" id="PF00582">
    <property type="entry name" value="Usp"/>
    <property type="match status" value="1"/>
</dbReference>
<feature type="domain" description="UspA" evidence="2">
    <location>
        <begin position="2"/>
        <end position="138"/>
    </location>
</feature>
<name>A0ABW0BEE2_9ACTN</name>
<dbReference type="RefSeq" id="WP_378586668.1">
    <property type="nucleotide sequence ID" value="NZ_JBHSKD010000003.1"/>
</dbReference>
<dbReference type="InterPro" id="IPR051688">
    <property type="entry name" value="USP_A"/>
</dbReference>
<dbReference type="Gene3D" id="3.40.50.620">
    <property type="entry name" value="HUPs"/>
    <property type="match status" value="1"/>
</dbReference>
<evidence type="ECO:0000256" key="1">
    <source>
        <dbReference type="ARBA" id="ARBA00008791"/>
    </source>
</evidence>
<dbReference type="InterPro" id="IPR006015">
    <property type="entry name" value="Universal_stress_UspA"/>
</dbReference>
<accession>A0ABW0BEE2</accession>
<comment type="similarity">
    <text evidence="1">Belongs to the universal stress protein A family.</text>
</comment>
<reference evidence="4" key="1">
    <citation type="journal article" date="2019" name="Int. J. Syst. Evol. Microbiol.">
        <title>The Global Catalogue of Microorganisms (GCM) 10K type strain sequencing project: providing services to taxonomists for standard genome sequencing and annotation.</title>
        <authorList>
            <consortium name="The Broad Institute Genomics Platform"/>
            <consortium name="The Broad Institute Genome Sequencing Center for Infectious Disease"/>
            <person name="Wu L."/>
            <person name="Ma J."/>
        </authorList>
    </citation>
    <scope>NUCLEOTIDE SEQUENCE [LARGE SCALE GENOMIC DNA]</scope>
    <source>
        <strain evidence="4">DFY41</strain>
    </source>
</reference>
<dbReference type="CDD" id="cd00293">
    <property type="entry name" value="USP-like"/>
    <property type="match status" value="1"/>
</dbReference>
<gene>
    <name evidence="3" type="ORF">ACFPGP_03005</name>
</gene>
<keyword evidence="4" id="KW-1185">Reference proteome</keyword>
<sequence>MKVLLGYDGSECARRALDRAAAIAGTDPVLVVSVAHSTGMALHASGAKVEKGELRSHAENLREAHELLTKAGAKAELRETFQAPVGEVAEALTHVAQETGVDVIVVGRRGMSGIKRLFAGSVSEGVVRHATCDVLVVH</sequence>
<evidence type="ECO:0000259" key="2">
    <source>
        <dbReference type="Pfam" id="PF00582"/>
    </source>
</evidence>
<proteinExistence type="inferred from homology"/>
<dbReference type="PANTHER" id="PTHR43010:SF1">
    <property type="entry name" value="USPA DOMAIN-CONTAINING PROTEIN"/>
    <property type="match status" value="1"/>
</dbReference>
<dbReference type="PANTHER" id="PTHR43010">
    <property type="entry name" value="UNIVERSAL STRESS PROTEIN SLR1230"/>
    <property type="match status" value="1"/>
</dbReference>
<comment type="caution">
    <text evidence="3">The sequence shown here is derived from an EMBL/GenBank/DDBJ whole genome shotgun (WGS) entry which is preliminary data.</text>
</comment>
<protein>
    <submittedName>
        <fullName evidence="3">Universal stress protein</fullName>
    </submittedName>
</protein>
<organism evidence="3 4">
    <name type="scientific">Nocardioides taihuensis</name>
    <dbReference type="NCBI Taxonomy" id="1835606"/>
    <lineage>
        <taxon>Bacteria</taxon>
        <taxon>Bacillati</taxon>
        <taxon>Actinomycetota</taxon>
        <taxon>Actinomycetes</taxon>
        <taxon>Propionibacteriales</taxon>
        <taxon>Nocardioidaceae</taxon>
        <taxon>Nocardioides</taxon>
    </lineage>
</organism>
<evidence type="ECO:0000313" key="3">
    <source>
        <dbReference type="EMBL" id="MFC5175624.1"/>
    </source>
</evidence>
<dbReference type="SUPFAM" id="SSF52402">
    <property type="entry name" value="Adenine nucleotide alpha hydrolases-like"/>
    <property type="match status" value="1"/>
</dbReference>
<dbReference type="EMBL" id="JBHSKD010000003">
    <property type="protein sequence ID" value="MFC5175624.1"/>
    <property type="molecule type" value="Genomic_DNA"/>
</dbReference>